<dbReference type="RefSeq" id="WP_213985230.1">
    <property type="nucleotide sequence ID" value="NZ_JAFMNX010000003.1"/>
</dbReference>
<proteinExistence type="predicted"/>
<sequence>MDRRSFFRKAGSAGAAAATASVLAAPAIAQSMPKVSWRLTSAYPKSLDTLYGISTDVSKRVSELTEGNFTIQPFAAGEIVPALQATDAVTAGTVECAHTLSSFSIGKDPTFAFDTSLPFGLNTRQHISWLYYGGGRELVNEFMKDYNIHAIPSGNTGAQMGGWYRKEIKSLEDLKGLKMRIAGLGGTILSRLGVVPQVIGGGDIYPSLERGTIDAAEFSGPYDDEKLGLQKVAPFYYYPGWWEGTANVMLAINLDKWNELPKPYQAALEAAASEAMSHCLAKYDANNPDALYRLVGAGAQLRPFPQDVLKAALEESRKLYTEYAASNPKFKKFYDNWLPYSQKQGVWARVAEIPFDTFASSQAQAQQPAK</sequence>
<dbReference type="Pfam" id="PF03480">
    <property type="entry name" value="DctP"/>
    <property type="match status" value="1"/>
</dbReference>
<dbReference type="SUPFAM" id="SSF53850">
    <property type="entry name" value="Periplasmic binding protein-like II"/>
    <property type="match status" value="1"/>
</dbReference>
<comment type="caution">
    <text evidence="3">The sequence shown here is derived from an EMBL/GenBank/DDBJ whole genome shotgun (WGS) entry which is preliminary data.</text>
</comment>
<evidence type="ECO:0000256" key="1">
    <source>
        <dbReference type="ARBA" id="ARBA00022729"/>
    </source>
</evidence>
<evidence type="ECO:0000313" key="3">
    <source>
        <dbReference type="EMBL" id="MBS9721584.1"/>
    </source>
</evidence>
<feature type="signal peptide" evidence="2">
    <location>
        <begin position="1"/>
        <end position="24"/>
    </location>
</feature>
<name>A0ABS5RX22_9HYPH</name>
<dbReference type="InterPro" id="IPR038404">
    <property type="entry name" value="TRAP_DctP_sf"/>
</dbReference>
<organism evidence="3 4">
    <name type="scientific">Tianweitania aestuarii</name>
    <dbReference type="NCBI Taxonomy" id="2814886"/>
    <lineage>
        <taxon>Bacteria</taxon>
        <taxon>Pseudomonadati</taxon>
        <taxon>Pseudomonadota</taxon>
        <taxon>Alphaproteobacteria</taxon>
        <taxon>Hyphomicrobiales</taxon>
        <taxon>Phyllobacteriaceae</taxon>
        <taxon>Tianweitania</taxon>
    </lineage>
</organism>
<accession>A0ABS5RX22</accession>
<dbReference type="InterPro" id="IPR006311">
    <property type="entry name" value="TAT_signal"/>
</dbReference>
<evidence type="ECO:0000256" key="2">
    <source>
        <dbReference type="SAM" id="SignalP"/>
    </source>
</evidence>
<dbReference type="PANTHER" id="PTHR33376">
    <property type="match status" value="1"/>
</dbReference>
<dbReference type="Proteomes" id="UP001297272">
    <property type="component" value="Unassembled WGS sequence"/>
</dbReference>
<evidence type="ECO:0000313" key="4">
    <source>
        <dbReference type="Proteomes" id="UP001297272"/>
    </source>
</evidence>
<dbReference type="PROSITE" id="PS51318">
    <property type="entry name" value="TAT"/>
    <property type="match status" value="1"/>
</dbReference>
<dbReference type="PIRSF" id="PIRSF039026">
    <property type="entry name" value="SiaP"/>
    <property type="match status" value="1"/>
</dbReference>
<gene>
    <name evidence="3" type="primary">dctP</name>
    <name evidence="3" type="ORF">JYU29_12910</name>
</gene>
<dbReference type="Gene3D" id="3.40.190.10">
    <property type="entry name" value="Periplasmic binding protein-like II"/>
    <property type="match status" value="1"/>
</dbReference>
<dbReference type="InterPro" id="IPR026289">
    <property type="entry name" value="SBP_TakP-like"/>
</dbReference>
<protein>
    <submittedName>
        <fullName evidence="3">TRAP transporter substrate-binding protein DctP</fullName>
    </submittedName>
</protein>
<dbReference type="PANTHER" id="PTHR33376:SF5">
    <property type="entry name" value="EXTRACYTOPLASMIC SOLUTE RECEPTOR PROTEIN"/>
    <property type="match status" value="1"/>
</dbReference>
<feature type="chain" id="PRO_5045130917" evidence="2">
    <location>
        <begin position="25"/>
        <end position="370"/>
    </location>
</feature>
<keyword evidence="4" id="KW-1185">Reference proteome</keyword>
<dbReference type="NCBIfam" id="NF037995">
    <property type="entry name" value="TRAP_S1"/>
    <property type="match status" value="1"/>
</dbReference>
<dbReference type="InterPro" id="IPR018389">
    <property type="entry name" value="DctP_fam"/>
</dbReference>
<keyword evidence="1 2" id="KW-0732">Signal</keyword>
<dbReference type="Gene3D" id="3.40.190.170">
    <property type="entry name" value="Bacterial extracellular solute-binding protein, family 7"/>
    <property type="match status" value="1"/>
</dbReference>
<dbReference type="EMBL" id="JAFMNX010000003">
    <property type="protein sequence ID" value="MBS9721584.1"/>
    <property type="molecule type" value="Genomic_DNA"/>
</dbReference>
<reference evidence="3 4" key="1">
    <citation type="submission" date="2021-03" db="EMBL/GenBank/DDBJ databases">
        <title>Tianweitania aestuarii sp. nov., isolated from a tidal flat.</title>
        <authorList>
            <person name="Park S."/>
            <person name="Yoon J.-H."/>
        </authorList>
    </citation>
    <scope>NUCLEOTIDE SEQUENCE [LARGE SCALE GENOMIC DNA]</scope>
    <source>
        <strain evidence="3 4">BSSL-BM11</strain>
    </source>
</reference>